<dbReference type="OMA" id="DHHWQEE"/>
<dbReference type="Proteomes" id="UP001108280">
    <property type="component" value="Chromosome 2"/>
</dbReference>
<dbReference type="Pfam" id="PF15877">
    <property type="entry name" value="TMEM232"/>
    <property type="match status" value="1"/>
</dbReference>
<reference evidence="2" key="2">
    <citation type="journal article" date="2020" name="Biotechnol. Bioeng.">
        <title>Chromosome-scale scaffolds for the Chinese hamster reference genome assembly to facilitate the study of the CHO epigenome.</title>
        <authorList>
            <person name="Hilliard W."/>
            <person name="MacDonald M."/>
            <person name="Lee K.H."/>
        </authorList>
    </citation>
    <scope>NUCLEOTIDE SEQUENCE [LARGE SCALE GENOMIC DNA]</scope>
    <source>
        <strain evidence="2">17A/GY</strain>
    </source>
</reference>
<evidence type="ECO:0000313" key="2">
    <source>
        <dbReference type="Proteomes" id="UP001108280"/>
    </source>
</evidence>
<evidence type="ECO:0000256" key="1">
    <source>
        <dbReference type="SAM" id="MobiDB-lite"/>
    </source>
</evidence>
<dbReference type="KEGG" id="cge:100757866"/>
<reference evidence="2" key="1">
    <citation type="journal article" date="2018" name="Biotechnol. Bioeng.">
        <title>A reference genome of the Chinese hamster based on a hybrid assembly strategy.</title>
        <authorList>
            <person name="Rupp O."/>
            <person name="MacDonald M.L."/>
            <person name="Li S."/>
            <person name="Dhiman H."/>
            <person name="Polson S."/>
            <person name="Griep S."/>
            <person name="Heffner K."/>
            <person name="Hernandez I."/>
            <person name="Brinkrolf K."/>
            <person name="Jadhav V."/>
            <person name="Samoudi M."/>
            <person name="Hao H."/>
            <person name="Kingham B."/>
            <person name="Goesmann A."/>
            <person name="Betenbaugh M.J."/>
            <person name="Lewis N.E."/>
            <person name="Borth N."/>
            <person name="Lee K.H."/>
        </authorList>
    </citation>
    <scope>NUCLEOTIDE SEQUENCE [LARGE SCALE GENOMIC DNA]</scope>
    <source>
        <strain evidence="2">17A/GY</strain>
    </source>
</reference>
<dbReference type="OrthoDB" id="10016194at2759"/>
<keyword evidence="2" id="KW-1185">Reference proteome</keyword>
<name>A0A9J7F870_CRIGR</name>
<reference evidence="3 4" key="3">
    <citation type="submission" date="2025-04" db="UniProtKB">
        <authorList>
            <consortium name="RefSeq"/>
        </authorList>
    </citation>
    <scope>IDENTIFICATION</scope>
    <source>
        <strain evidence="3 4">17A/GY</strain>
        <tissue evidence="3 4">Liver</tissue>
    </source>
</reference>
<dbReference type="GeneID" id="100757866"/>
<feature type="compositionally biased region" description="Basic and acidic residues" evidence="1">
    <location>
        <begin position="654"/>
        <end position="666"/>
    </location>
</feature>
<organism evidence="2 3">
    <name type="scientific">Cricetulus griseus</name>
    <name type="common">Chinese hamster</name>
    <name type="synonym">Cricetulus barabensis griseus</name>
    <dbReference type="NCBI Taxonomy" id="10029"/>
    <lineage>
        <taxon>Eukaryota</taxon>
        <taxon>Metazoa</taxon>
        <taxon>Chordata</taxon>
        <taxon>Craniata</taxon>
        <taxon>Vertebrata</taxon>
        <taxon>Euteleostomi</taxon>
        <taxon>Mammalia</taxon>
        <taxon>Eutheria</taxon>
        <taxon>Euarchontoglires</taxon>
        <taxon>Glires</taxon>
        <taxon>Rodentia</taxon>
        <taxon>Myomorpha</taxon>
        <taxon>Muroidea</taxon>
        <taxon>Cricetidae</taxon>
        <taxon>Cricetinae</taxon>
        <taxon>Cricetulus</taxon>
    </lineage>
</organism>
<proteinExistence type="predicted"/>
<sequence>MPVDKSPSINKFGVISSTYYEELLKFNLESTNRKKNHKPKPSFSISKEFILKFNNTQNPSEQEELLEQARKLLARCKRKLGLKTLGSGKYVHLPSAWAEIIYLAQCKGEIQDEALNMLHASLDQVSFNSDQLPALFFLAESVLYRLCCDAFLKGFLYSVELKLVKIGYLIFLRLFVFFLHGHLESFKQHLLRLQPYLYALYFSEVSYHKYPNVFSNVQFILKVSEIICKKELHSETVVGNTGGIEGVFSDLEHMALDQGGYEVNQLLWHCVAAWSCVQNNSPQLNEVLEHLLFHKTKLQTKCWLDSVLALMVLGEAAKLNLACLKTLMGLVKDFILSIFSVDNQRESYEEYDLSWASDVIFIYTTIISEVCLYAATSYLRKTALIGFCDCPSLQKDALLMNKSEVQPELEGMSILSLLKYFSSKMSINCAKLIWVGYYGIVYNMVKMSWELQGDEEQDGLRNLIWKTLQNIKDYEQDPRIQIALTVAQAELNEQVDPFTRYSRKATPNLGEEVFSKYIGWRVSSTLSKLFFPSPNSCALSSKTSEISLQRKGTAKTQAFATKKDIHFVVKDHSSELDICMFPYPDFFTKADKKLAEIIDHHWQKDMEIRKQEEAEYEEQRQKEEEIKEKVRFQEIMKQRQKKLNKQTKPYEIPWLEKKDGPGKESGFRGQETKTLPKLRGRKASLELT</sequence>
<accession>A0A9J7F870</accession>
<evidence type="ECO:0000313" key="3">
    <source>
        <dbReference type="RefSeq" id="XP_027253558.1"/>
    </source>
</evidence>
<gene>
    <name evidence="3 4" type="primary">Tmem232</name>
</gene>
<dbReference type="RefSeq" id="XP_027253558.1">
    <property type="nucleotide sequence ID" value="XM_027397757.2"/>
</dbReference>
<keyword evidence="3 4" id="KW-0472">Membrane</keyword>
<keyword evidence="3 4" id="KW-0812">Transmembrane</keyword>
<evidence type="ECO:0000313" key="4">
    <source>
        <dbReference type="RefSeq" id="XP_035297061.1"/>
    </source>
</evidence>
<dbReference type="InterPro" id="IPR031747">
    <property type="entry name" value="TMEM232"/>
</dbReference>
<dbReference type="RefSeq" id="XP_003499417.1">
    <property type="nucleotide sequence ID" value="XM_003499369.5"/>
</dbReference>
<protein>
    <submittedName>
        <fullName evidence="3 4">Transmembrane protein 232</fullName>
    </submittedName>
</protein>
<feature type="region of interest" description="Disordered" evidence="1">
    <location>
        <begin position="640"/>
        <end position="688"/>
    </location>
</feature>
<dbReference type="RefSeq" id="XP_007638318.1">
    <property type="nucleotide sequence ID" value="XM_007640128.4"/>
</dbReference>
<dbReference type="PANTHER" id="PTHR28651">
    <property type="entry name" value="TRANSMEMBRANE PROTEIN 232"/>
    <property type="match status" value="1"/>
</dbReference>
<dbReference type="PANTHER" id="PTHR28651:SF1">
    <property type="entry name" value="TRANSMEMBRANE PROTEIN 232"/>
    <property type="match status" value="1"/>
</dbReference>
<dbReference type="RefSeq" id="XP_035297061.1">
    <property type="nucleotide sequence ID" value="XM_035441170.1"/>
</dbReference>
<dbReference type="CTD" id="642987"/>
<dbReference type="AlphaFoldDB" id="A0A9J7F870"/>